<dbReference type="Proteomes" id="UP001501676">
    <property type="component" value="Unassembled WGS sequence"/>
</dbReference>
<organism evidence="1 2">
    <name type="scientific">Cryptosporangium minutisporangium</name>
    <dbReference type="NCBI Taxonomy" id="113569"/>
    <lineage>
        <taxon>Bacteria</taxon>
        <taxon>Bacillati</taxon>
        <taxon>Actinomycetota</taxon>
        <taxon>Actinomycetes</taxon>
        <taxon>Cryptosporangiales</taxon>
        <taxon>Cryptosporangiaceae</taxon>
        <taxon>Cryptosporangium</taxon>
    </lineage>
</organism>
<proteinExistence type="predicted"/>
<sequence length="62" mass="6797">MPLKLPVQRSVDRSARIEPFTIPDFDVAGGVVVVTGLRLLYGPYPGDPAHLLRPLCLGRPRC</sequence>
<protein>
    <submittedName>
        <fullName evidence="1">Uncharacterized protein</fullName>
    </submittedName>
</protein>
<name>A0ABP6SSJ3_9ACTN</name>
<comment type="caution">
    <text evidence="1">The sequence shown here is derived from an EMBL/GenBank/DDBJ whole genome shotgun (WGS) entry which is preliminary data.</text>
</comment>
<dbReference type="RefSeq" id="WP_345726911.1">
    <property type="nucleotide sequence ID" value="NZ_BAAAYN010000006.1"/>
</dbReference>
<keyword evidence="2" id="KW-1185">Reference proteome</keyword>
<dbReference type="EMBL" id="BAAAYN010000006">
    <property type="protein sequence ID" value="GAA3383899.1"/>
    <property type="molecule type" value="Genomic_DNA"/>
</dbReference>
<evidence type="ECO:0000313" key="1">
    <source>
        <dbReference type="EMBL" id="GAA3383899.1"/>
    </source>
</evidence>
<reference evidence="2" key="1">
    <citation type="journal article" date="2019" name="Int. J. Syst. Evol. Microbiol.">
        <title>The Global Catalogue of Microorganisms (GCM) 10K type strain sequencing project: providing services to taxonomists for standard genome sequencing and annotation.</title>
        <authorList>
            <consortium name="The Broad Institute Genomics Platform"/>
            <consortium name="The Broad Institute Genome Sequencing Center for Infectious Disease"/>
            <person name="Wu L."/>
            <person name="Ma J."/>
        </authorList>
    </citation>
    <scope>NUCLEOTIDE SEQUENCE [LARGE SCALE GENOMIC DNA]</scope>
    <source>
        <strain evidence="2">JCM 9458</strain>
    </source>
</reference>
<evidence type="ECO:0000313" key="2">
    <source>
        <dbReference type="Proteomes" id="UP001501676"/>
    </source>
</evidence>
<gene>
    <name evidence="1" type="ORF">GCM10020369_11580</name>
</gene>
<accession>A0ABP6SSJ3</accession>